<gene>
    <name evidence="11" type="ORF">PMEA_00031598</name>
</gene>
<keyword evidence="7" id="KW-0675">Receptor</keyword>
<organism evidence="11 12">
    <name type="scientific">Pocillopora meandrina</name>
    <dbReference type="NCBI Taxonomy" id="46732"/>
    <lineage>
        <taxon>Eukaryota</taxon>
        <taxon>Metazoa</taxon>
        <taxon>Cnidaria</taxon>
        <taxon>Anthozoa</taxon>
        <taxon>Hexacorallia</taxon>
        <taxon>Scleractinia</taxon>
        <taxon>Astrocoeniina</taxon>
        <taxon>Pocilloporidae</taxon>
        <taxon>Pocillopora</taxon>
    </lineage>
</organism>
<accession>A0AAU9W639</accession>
<reference evidence="11 12" key="1">
    <citation type="submission" date="2022-05" db="EMBL/GenBank/DDBJ databases">
        <authorList>
            <consortium name="Genoscope - CEA"/>
            <person name="William W."/>
        </authorList>
    </citation>
    <scope>NUCLEOTIDE SEQUENCE [LARGE SCALE GENOMIC DNA]</scope>
</reference>
<evidence type="ECO:0000256" key="2">
    <source>
        <dbReference type="ARBA" id="ARBA00022475"/>
    </source>
</evidence>
<dbReference type="GO" id="GO:0007187">
    <property type="term" value="P:G protein-coupled receptor signaling pathway, coupled to cyclic nucleotide second messenger"/>
    <property type="evidence" value="ECO:0007669"/>
    <property type="project" value="TreeGrafter"/>
</dbReference>
<dbReference type="SUPFAM" id="SSF81321">
    <property type="entry name" value="Family A G protein-coupled receptor-like"/>
    <property type="match status" value="1"/>
</dbReference>
<feature type="transmembrane region" description="Helical" evidence="9">
    <location>
        <begin position="46"/>
        <end position="67"/>
    </location>
</feature>
<keyword evidence="4 9" id="KW-1133">Transmembrane helix</keyword>
<keyword evidence="6 9" id="KW-0472">Membrane</keyword>
<evidence type="ECO:0000256" key="7">
    <source>
        <dbReference type="ARBA" id="ARBA00023170"/>
    </source>
</evidence>
<evidence type="ECO:0000256" key="8">
    <source>
        <dbReference type="ARBA" id="ARBA00023224"/>
    </source>
</evidence>
<evidence type="ECO:0000256" key="1">
    <source>
        <dbReference type="ARBA" id="ARBA00004651"/>
    </source>
</evidence>
<keyword evidence="2" id="KW-1003">Cell membrane</keyword>
<dbReference type="PANTHER" id="PTHR24247">
    <property type="entry name" value="5-HYDROXYTRYPTAMINE RECEPTOR"/>
    <property type="match status" value="1"/>
</dbReference>
<dbReference type="GO" id="GO:0030594">
    <property type="term" value="F:neurotransmitter receptor activity"/>
    <property type="evidence" value="ECO:0007669"/>
    <property type="project" value="TreeGrafter"/>
</dbReference>
<dbReference type="PRINTS" id="PR00237">
    <property type="entry name" value="GPCRRHODOPSN"/>
</dbReference>
<evidence type="ECO:0000313" key="12">
    <source>
        <dbReference type="Proteomes" id="UP001159428"/>
    </source>
</evidence>
<dbReference type="GO" id="GO:0045202">
    <property type="term" value="C:synapse"/>
    <property type="evidence" value="ECO:0007669"/>
    <property type="project" value="GOC"/>
</dbReference>
<proteinExistence type="predicted"/>
<dbReference type="PANTHER" id="PTHR24247:SF202">
    <property type="entry name" value="5-HYDROXYTRYPTAMINE RECEPTOR 1"/>
    <property type="match status" value="1"/>
</dbReference>
<dbReference type="GO" id="GO:0004993">
    <property type="term" value="F:G protein-coupled serotonin receptor activity"/>
    <property type="evidence" value="ECO:0007669"/>
    <property type="project" value="TreeGrafter"/>
</dbReference>
<dbReference type="Pfam" id="PF00001">
    <property type="entry name" value="7tm_1"/>
    <property type="match status" value="1"/>
</dbReference>
<dbReference type="InterPro" id="IPR017452">
    <property type="entry name" value="GPCR_Rhodpsn_7TM"/>
</dbReference>
<feature type="transmembrane region" description="Helical" evidence="9">
    <location>
        <begin position="123"/>
        <end position="143"/>
    </location>
</feature>
<dbReference type="SMART" id="SM01381">
    <property type="entry name" value="7TM_GPCR_Srsx"/>
    <property type="match status" value="1"/>
</dbReference>
<feature type="domain" description="G-protein coupled receptors family 1 profile" evidence="10">
    <location>
        <begin position="26"/>
        <end position="271"/>
    </location>
</feature>
<protein>
    <recommendedName>
        <fullName evidence="10">G-protein coupled receptors family 1 profile domain-containing protein</fullName>
    </recommendedName>
</protein>
<dbReference type="EMBL" id="CALNXJ010000007">
    <property type="protein sequence ID" value="CAH3043529.1"/>
    <property type="molecule type" value="Genomic_DNA"/>
</dbReference>
<feature type="transmembrane region" description="Helical" evidence="9">
    <location>
        <begin position="212"/>
        <end position="236"/>
    </location>
</feature>
<dbReference type="GO" id="GO:0005886">
    <property type="term" value="C:plasma membrane"/>
    <property type="evidence" value="ECO:0007669"/>
    <property type="project" value="UniProtKB-SubCell"/>
</dbReference>
<comment type="caution">
    <text evidence="11">The sequence shown here is derived from an EMBL/GenBank/DDBJ whole genome shotgun (WGS) entry which is preliminary data.</text>
</comment>
<keyword evidence="8" id="KW-0807">Transducer</keyword>
<dbReference type="AlphaFoldDB" id="A0AAU9W639"/>
<dbReference type="PROSITE" id="PS50262">
    <property type="entry name" value="G_PROTEIN_RECEP_F1_2"/>
    <property type="match status" value="1"/>
</dbReference>
<evidence type="ECO:0000256" key="9">
    <source>
        <dbReference type="SAM" id="Phobius"/>
    </source>
</evidence>
<feature type="transmembrane region" description="Helical" evidence="9">
    <location>
        <begin position="79"/>
        <end position="102"/>
    </location>
</feature>
<comment type="subcellular location">
    <subcellularLocation>
        <location evidence="1">Cell membrane</location>
        <topology evidence="1">Multi-pass membrane protein</topology>
    </subcellularLocation>
</comment>
<evidence type="ECO:0000313" key="11">
    <source>
        <dbReference type="EMBL" id="CAH3043529.1"/>
    </source>
</evidence>
<dbReference type="Gene3D" id="1.20.1070.10">
    <property type="entry name" value="Rhodopsin 7-helix transmembrane proteins"/>
    <property type="match status" value="1"/>
</dbReference>
<keyword evidence="3 9" id="KW-0812">Transmembrane</keyword>
<evidence type="ECO:0000259" key="10">
    <source>
        <dbReference type="PROSITE" id="PS50262"/>
    </source>
</evidence>
<evidence type="ECO:0000256" key="5">
    <source>
        <dbReference type="ARBA" id="ARBA00023040"/>
    </source>
</evidence>
<evidence type="ECO:0000256" key="3">
    <source>
        <dbReference type="ARBA" id="ARBA00022692"/>
    </source>
</evidence>
<evidence type="ECO:0000256" key="6">
    <source>
        <dbReference type="ARBA" id="ARBA00023136"/>
    </source>
</evidence>
<dbReference type="InterPro" id="IPR000276">
    <property type="entry name" value="GPCR_Rhodpsn"/>
</dbReference>
<dbReference type="GO" id="GO:0030425">
    <property type="term" value="C:dendrite"/>
    <property type="evidence" value="ECO:0007669"/>
    <property type="project" value="TreeGrafter"/>
</dbReference>
<sequence length="311" mass="34631">MYGPPEGEKIARDAFLFGLISFILVGNTLIILAYKKTLRLRTSSNVFIVSLAVSDLLIGAIAVPLYLVTLREGYSVNHLLTKTFMSLDIFSGTASVFHLMSVTVDKYIAISKPFLHHRLPVKSYHFTLGVVWALSILLSSLHFALTSRISKNFPLYTLSTVFLLALFVISLVNALIFKITKSLIHSNVEPAGEANVTRANERRKIRREIKTASTLLVISGVFFITWLPHLVGAFVFTYCFPCNLALVDIGRIGACIKCLQYSNSALNPFVYAFRDAEMRRAIRILIGSCRNLVQPRTRPSIVISSSLTQPT</sequence>
<name>A0AAU9W639_9CNID</name>
<keyword evidence="5" id="KW-0297">G-protein coupled receptor</keyword>
<feature type="transmembrane region" description="Helical" evidence="9">
    <location>
        <begin position="155"/>
        <end position="177"/>
    </location>
</feature>
<evidence type="ECO:0000256" key="4">
    <source>
        <dbReference type="ARBA" id="ARBA00022989"/>
    </source>
</evidence>
<dbReference type="GO" id="GO:0007268">
    <property type="term" value="P:chemical synaptic transmission"/>
    <property type="evidence" value="ECO:0007669"/>
    <property type="project" value="TreeGrafter"/>
</dbReference>
<feature type="transmembrane region" description="Helical" evidence="9">
    <location>
        <begin position="14"/>
        <end position="34"/>
    </location>
</feature>
<keyword evidence="12" id="KW-1185">Reference proteome</keyword>
<dbReference type="Proteomes" id="UP001159428">
    <property type="component" value="Unassembled WGS sequence"/>
</dbReference>